<dbReference type="Proteomes" id="UP001244136">
    <property type="component" value="Chromosome"/>
</dbReference>
<sequence>MSARAEVRPFGETRFRVPLPSDRFIHRPRIAGLLDEHMARPVTLVTGPAGTGKTLAVADWTTEGNPPGPVAWLSLDRGDASVSRFWVSVLSAVAAVVPAALKGVQIPDSPDPSLLHAIAINAGGTLVLVFDDVQELDGGTAIEWLEQVLRWPPEGVRFVLVSRHDPPVALQRLRLEGKVGDVRVADLAFTRAESQELLEDSGISLTAPALDQLLDTTGGWAAALRLAALTLRIADDPSEAIDRFGGLSFLVSEYLWDEVFNLLPPEYSEFLLKTSVAGRLCAPLAVALTDEPRADEMLRTLAREQLLAHEVEGTGWYRTHSLLTGVLRARLKASRPELKEELQRKAALWFEENGAWVEALSHAVSSGDWDFAGRMAMRSGAVPLFTTDRQPYVEAMARVPAAATVDHPELAVAHAVAAYCRGDRSAVEALLARADLSALPERRRDLATITIESLRTAQAHRHGDALVMREAATRADELLAGITAAEAPGWAAYSGFSHALRGVAELWAGRPDVAAQLLAQAVESYPAGPFNPYGAVYYGGLLALAQAGSGRLALARGTAEEALGVARTHGRSRSYESQWAWLALAITLLYAGDTDGAAAARSHCTEAGGEAINPFVAATLQILTARQALGTGDLAGARRGAAVVRAAVAKRPGMLTPMALLTSLRVDLALAEGDTGAAAAALAEYDASPIGRGEAPAPRPDAVSNCRARFFLATGRPERVRGAVAHLLDVVGAEAVQAWLSVAAAEDRLRHDSLAIEAMGRALDLAESEGAELFLLRQSRQLAAALRRHRDVVGSHLPLVDRALAIAEGATPPPGRRALVPLTERERAVLYYLPTMGSNAEIAAALSVSENTVKQHLKSIYRKLTVNSRREAVRVARDAGLLDGLTRTNPN</sequence>
<keyword evidence="6" id="KW-1185">Reference proteome</keyword>
<dbReference type="EMBL" id="CP123967">
    <property type="protein sequence ID" value="WGT46011.1"/>
    <property type="molecule type" value="Genomic_DNA"/>
</dbReference>
<keyword evidence="2" id="KW-0238">DNA-binding</keyword>
<dbReference type="PANTHER" id="PTHR44688:SF16">
    <property type="entry name" value="DNA-BINDING TRANSCRIPTIONAL ACTIVATOR DEVR_DOSR"/>
    <property type="match status" value="1"/>
</dbReference>
<evidence type="ECO:0000259" key="4">
    <source>
        <dbReference type="PROSITE" id="PS50043"/>
    </source>
</evidence>
<dbReference type="InterPro" id="IPR036388">
    <property type="entry name" value="WH-like_DNA-bd_sf"/>
</dbReference>
<dbReference type="Pfam" id="PF00196">
    <property type="entry name" value="GerE"/>
    <property type="match status" value="1"/>
</dbReference>
<dbReference type="InterPro" id="IPR000792">
    <property type="entry name" value="Tscrpt_reg_LuxR_C"/>
</dbReference>
<name>A0ABY8PU94_9ACTN</name>
<evidence type="ECO:0000313" key="5">
    <source>
        <dbReference type="EMBL" id="WGT46011.1"/>
    </source>
</evidence>
<evidence type="ECO:0000256" key="3">
    <source>
        <dbReference type="ARBA" id="ARBA00023163"/>
    </source>
</evidence>
<dbReference type="CDD" id="cd06170">
    <property type="entry name" value="LuxR_C_like"/>
    <property type="match status" value="1"/>
</dbReference>
<evidence type="ECO:0000256" key="1">
    <source>
        <dbReference type="ARBA" id="ARBA00023015"/>
    </source>
</evidence>
<dbReference type="PANTHER" id="PTHR44688">
    <property type="entry name" value="DNA-BINDING TRANSCRIPTIONAL ACTIVATOR DEVR_DOSR"/>
    <property type="match status" value="1"/>
</dbReference>
<dbReference type="InterPro" id="IPR059106">
    <property type="entry name" value="WHD_MalT"/>
</dbReference>
<dbReference type="Gene3D" id="3.40.50.300">
    <property type="entry name" value="P-loop containing nucleotide triphosphate hydrolases"/>
    <property type="match status" value="1"/>
</dbReference>
<dbReference type="InterPro" id="IPR016032">
    <property type="entry name" value="Sig_transdc_resp-reg_C-effctor"/>
</dbReference>
<feature type="domain" description="HTH luxR-type" evidence="4">
    <location>
        <begin position="815"/>
        <end position="880"/>
    </location>
</feature>
<dbReference type="Gene3D" id="1.10.10.10">
    <property type="entry name" value="Winged helix-like DNA-binding domain superfamily/Winged helix DNA-binding domain"/>
    <property type="match status" value="1"/>
</dbReference>
<dbReference type="SUPFAM" id="SSF46894">
    <property type="entry name" value="C-terminal effector domain of the bipartite response regulators"/>
    <property type="match status" value="1"/>
</dbReference>
<dbReference type="Pfam" id="PF25873">
    <property type="entry name" value="WHD_MalT"/>
    <property type="match status" value="1"/>
</dbReference>
<dbReference type="InterPro" id="IPR027417">
    <property type="entry name" value="P-loop_NTPase"/>
</dbReference>
<dbReference type="Gene3D" id="1.25.40.10">
    <property type="entry name" value="Tetratricopeptide repeat domain"/>
    <property type="match status" value="1"/>
</dbReference>
<protein>
    <submittedName>
        <fullName evidence="5">LuxR C-terminal-related transcriptional regulator</fullName>
    </submittedName>
</protein>
<dbReference type="InterPro" id="IPR011990">
    <property type="entry name" value="TPR-like_helical_dom_sf"/>
</dbReference>
<organism evidence="5 6">
    <name type="scientific">Tessaracoccus lacteus</name>
    <dbReference type="NCBI Taxonomy" id="3041766"/>
    <lineage>
        <taxon>Bacteria</taxon>
        <taxon>Bacillati</taxon>
        <taxon>Actinomycetota</taxon>
        <taxon>Actinomycetes</taxon>
        <taxon>Propionibacteriales</taxon>
        <taxon>Propionibacteriaceae</taxon>
        <taxon>Tessaracoccus</taxon>
    </lineage>
</organism>
<dbReference type="SMART" id="SM00421">
    <property type="entry name" value="HTH_LUXR"/>
    <property type="match status" value="1"/>
</dbReference>
<dbReference type="RefSeq" id="WP_281143844.1">
    <property type="nucleotide sequence ID" value="NZ_CP123967.1"/>
</dbReference>
<evidence type="ECO:0000313" key="6">
    <source>
        <dbReference type="Proteomes" id="UP001244136"/>
    </source>
</evidence>
<dbReference type="PROSITE" id="PS50043">
    <property type="entry name" value="HTH_LUXR_2"/>
    <property type="match status" value="1"/>
</dbReference>
<dbReference type="PRINTS" id="PR00038">
    <property type="entry name" value="HTHLUXR"/>
</dbReference>
<dbReference type="SUPFAM" id="SSF52540">
    <property type="entry name" value="P-loop containing nucleoside triphosphate hydrolases"/>
    <property type="match status" value="1"/>
</dbReference>
<reference evidence="5 6" key="1">
    <citation type="journal article" date="2008" name="Int. J. Syst. Evol. Microbiol.">
        <title>Tessaracoccus flavescens sp. nov., isolated from marine sediment.</title>
        <authorList>
            <person name="Lee D.W."/>
            <person name="Lee S.D."/>
        </authorList>
    </citation>
    <scope>NUCLEOTIDE SEQUENCE [LARGE SCALE GENOMIC DNA]</scope>
    <source>
        <strain evidence="5 6">T21</strain>
    </source>
</reference>
<evidence type="ECO:0000256" key="2">
    <source>
        <dbReference type="ARBA" id="ARBA00023125"/>
    </source>
</evidence>
<keyword evidence="3" id="KW-0804">Transcription</keyword>
<accession>A0ABY8PU94</accession>
<gene>
    <name evidence="5" type="ORF">QH948_07465</name>
</gene>
<dbReference type="SUPFAM" id="SSF48452">
    <property type="entry name" value="TPR-like"/>
    <property type="match status" value="1"/>
</dbReference>
<proteinExistence type="predicted"/>
<keyword evidence="1" id="KW-0805">Transcription regulation</keyword>